<accession>A0AAE0TV26</accession>
<keyword evidence="4" id="KW-1185">Reference proteome</keyword>
<reference evidence="3" key="1">
    <citation type="journal article" date="2023" name="Mol. Phylogenet. Evol.">
        <title>Genome-scale phylogeny and comparative genomics of the fungal order Sordariales.</title>
        <authorList>
            <person name="Hensen N."/>
            <person name="Bonometti L."/>
            <person name="Westerberg I."/>
            <person name="Brannstrom I.O."/>
            <person name="Guillou S."/>
            <person name="Cros-Aarteil S."/>
            <person name="Calhoun S."/>
            <person name="Haridas S."/>
            <person name="Kuo A."/>
            <person name="Mondo S."/>
            <person name="Pangilinan J."/>
            <person name="Riley R."/>
            <person name="LaButti K."/>
            <person name="Andreopoulos B."/>
            <person name="Lipzen A."/>
            <person name="Chen C."/>
            <person name="Yan M."/>
            <person name="Daum C."/>
            <person name="Ng V."/>
            <person name="Clum A."/>
            <person name="Steindorff A."/>
            <person name="Ohm R.A."/>
            <person name="Martin F."/>
            <person name="Silar P."/>
            <person name="Natvig D.O."/>
            <person name="Lalanne C."/>
            <person name="Gautier V."/>
            <person name="Ament-Velasquez S.L."/>
            <person name="Kruys A."/>
            <person name="Hutchinson M.I."/>
            <person name="Powell A.J."/>
            <person name="Barry K."/>
            <person name="Miller A.N."/>
            <person name="Grigoriev I.V."/>
            <person name="Debuchy R."/>
            <person name="Gladieux P."/>
            <person name="Hiltunen Thoren M."/>
            <person name="Johannesson H."/>
        </authorList>
    </citation>
    <scope>NUCLEOTIDE SEQUENCE</scope>
    <source>
        <strain evidence="3">CBS 958.72</strain>
    </source>
</reference>
<evidence type="ECO:0000313" key="3">
    <source>
        <dbReference type="EMBL" id="KAK3380766.1"/>
    </source>
</evidence>
<keyword evidence="2" id="KW-0812">Transmembrane</keyword>
<evidence type="ECO:0000256" key="2">
    <source>
        <dbReference type="SAM" id="Phobius"/>
    </source>
</evidence>
<proteinExistence type="predicted"/>
<feature type="compositionally biased region" description="Polar residues" evidence="1">
    <location>
        <begin position="144"/>
        <end position="162"/>
    </location>
</feature>
<keyword evidence="2" id="KW-1133">Transmembrane helix</keyword>
<name>A0AAE0TV26_9PEZI</name>
<organism evidence="3 4">
    <name type="scientific">Lasiosphaeria ovina</name>
    <dbReference type="NCBI Taxonomy" id="92902"/>
    <lineage>
        <taxon>Eukaryota</taxon>
        <taxon>Fungi</taxon>
        <taxon>Dikarya</taxon>
        <taxon>Ascomycota</taxon>
        <taxon>Pezizomycotina</taxon>
        <taxon>Sordariomycetes</taxon>
        <taxon>Sordariomycetidae</taxon>
        <taxon>Sordariales</taxon>
        <taxon>Lasiosphaeriaceae</taxon>
        <taxon>Lasiosphaeria</taxon>
    </lineage>
</organism>
<dbReference type="AlphaFoldDB" id="A0AAE0TV26"/>
<keyword evidence="2" id="KW-0472">Membrane</keyword>
<evidence type="ECO:0000313" key="4">
    <source>
        <dbReference type="Proteomes" id="UP001287356"/>
    </source>
</evidence>
<reference evidence="3" key="2">
    <citation type="submission" date="2023-06" db="EMBL/GenBank/DDBJ databases">
        <authorList>
            <consortium name="Lawrence Berkeley National Laboratory"/>
            <person name="Haridas S."/>
            <person name="Hensen N."/>
            <person name="Bonometti L."/>
            <person name="Westerberg I."/>
            <person name="Brannstrom I.O."/>
            <person name="Guillou S."/>
            <person name="Cros-Aarteil S."/>
            <person name="Calhoun S."/>
            <person name="Kuo A."/>
            <person name="Mondo S."/>
            <person name="Pangilinan J."/>
            <person name="Riley R."/>
            <person name="Labutti K."/>
            <person name="Andreopoulos B."/>
            <person name="Lipzen A."/>
            <person name="Chen C."/>
            <person name="Yanf M."/>
            <person name="Daum C."/>
            <person name="Ng V."/>
            <person name="Clum A."/>
            <person name="Steindorff A."/>
            <person name="Ohm R."/>
            <person name="Martin F."/>
            <person name="Silar P."/>
            <person name="Natvig D."/>
            <person name="Lalanne C."/>
            <person name="Gautier V."/>
            <person name="Ament-Velasquez S.L."/>
            <person name="Kruys A."/>
            <person name="Hutchinson M.I."/>
            <person name="Powell A.J."/>
            <person name="Barry K."/>
            <person name="Miller A.N."/>
            <person name="Grigoriev I.V."/>
            <person name="Debuchy R."/>
            <person name="Gladieux P."/>
            <person name="Thoren M.H."/>
            <person name="Johannesson H."/>
        </authorList>
    </citation>
    <scope>NUCLEOTIDE SEQUENCE</scope>
    <source>
        <strain evidence="3">CBS 958.72</strain>
    </source>
</reference>
<evidence type="ECO:0000256" key="1">
    <source>
        <dbReference type="SAM" id="MobiDB-lite"/>
    </source>
</evidence>
<gene>
    <name evidence="3" type="ORF">B0T24DRAFT_200449</name>
</gene>
<protein>
    <submittedName>
        <fullName evidence="3">Uncharacterized protein</fullName>
    </submittedName>
</protein>
<feature type="region of interest" description="Disordered" evidence="1">
    <location>
        <begin position="144"/>
        <end position="164"/>
    </location>
</feature>
<comment type="caution">
    <text evidence="3">The sequence shown here is derived from an EMBL/GenBank/DDBJ whole genome shotgun (WGS) entry which is preliminary data.</text>
</comment>
<feature type="transmembrane region" description="Helical" evidence="2">
    <location>
        <begin position="174"/>
        <end position="197"/>
    </location>
</feature>
<dbReference type="EMBL" id="JAULSN010000002">
    <property type="protein sequence ID" value="KAK3380766.1"/>
    <property type="molecule type" value="Genomic_DNA"/>
</dbReference>
<dbReference type="Proteomes" id="UP001287356">
    <property type="component" value="Unassembled WGS sequence"/>
</dbReference>
<sequence length="274" mass="28161">MKPSRSTHVNIARTVTVTEGQTPASCPPGTGFCVLGLNNPGTGTFGFLTLVSPCAKVIPGLTKPSCLGISSGGGCCGLDQLCCRGGFCCEAGFSCGESESIPACCSGSACFTVSTATSTSARATAPGIIGPTTLELPFNQSSTIKTRATESESPSSGAVTWESSSSSRLSGETIAGVAVGVCTACALVIALLVSLCLQRRRRIRAQSSEATVSQSPFRPRFVPVGGRHELQPEDRILAELEVGPCGGKMYEADGRMVEELDGVEMPLELVAPDS</sequence>